<accession>A0AAV9A962</accession>
<protein>
    <submittedName>
        <fullName evidence="1">Uncharacterized protein</fullName>
    </submittedName>
</protein>
<evidence type="ECO:0000313" key="2">
    <source>
        <dbReference type="Proteomes" id="UP001179952"/>
    </source>
</evidence>
<keyword evidence="2" id="KW-1185">Reference proteome</keyword>
<evidence type="ECO:0000313" key="1">
    <source>
        <dbReference type="EMBL" id="KAK1260712.1"/>
    </source>
</evidence>
<reference evidence="1" key="1">
    <citation type="journal article" date="2023" name="Nat. Commun.">
        <title>Diploid and tetraploid genomes of Acorus and the evolution of monocots.</title>
        <authorList>
            <person name="Ma L."/>
            <person name="Liu K.W."/>
            <person name="Li Z."/>
            <person name="Hsiao Y.Y."/>
            <person name="Qi Y."/>
            <person name="Fu T."/>
            <person name="Tang G.D."/>
            <person name="Zhang D."/>
            <person name="Sun W.H."/>
            <person name="Liu D.K."/>
            <person name="Li Y."/>
            <person name="Chen G.Z."/>
            <person name="Liu X.D."/>
            <person name="Liao X.Y."/>
            <person name="Jiang Y.T."/>
            <person name="Yu X."/>
            <person name="Hao Y."/>
            <person name="Huang J."/>
            <person name="Zhao X.W."/>
            <person name="Ke S."/>
            <person name="Chen Y.Y."/>
            <person name="Wu W.L."/>
            <person name="Hsu J.L."/>
            <person name="Lin Y.F."/>
            <person name="Huang M.D."/>
            <person name="Li C.Y."/>
            <person name="Huang L."/>
            <person name="Wang Z.W."/>
            <person name="Zhao X."/>
            <person name="Zhong W.Y."/>
            <person name="Peng D.H."/>
            <person name="Ahmad S."/>
            <person name="Lan S."/>
            <person name="Zhang J.S."/>
            <person name="Tsai W.C."/>
            <person name="Van de Peer Y."/>
            <person name="Liu Z.J."/>
        </authorList>
    </citation>
    <scope>NUCLEOTIDE SEQUENCE</scope>
    <source>
        <strain evidence="1">SCP</strain>
    </source>
</reference>
<reference evidence="1" key="2">
    <citation type="submission" date="2023-06" db="EMBL/GenBank/DDBJ databases">
        <authorList>
            <person name="Ma L."/>
            <person name="Liu K.-W."/>
            <person name="Li Z."/>
            <person name="Hsiao Y.-Y."/>
            <person name="Qi Y."/>
            <person name="Fu T."/>
            <person name="Tang G."/>
            <person name="Zhang D."/>
            <person name="Sun W.-H."/>
            <person name="Liu D.-K."/>
            <person name="Li Y."/>
            <person name="Chen G.-Z."/>
            <person name="Liu X.-D."/>
            <person name="Liao X.-Y."/>
            <person name="Jiang Y.-T."/>
            <person name="Yu X."/>
            <person name="Hao Y."/>
            <person name="Huang J."/>
            <person name="Zhao X.-W."/>
            <person name="Ke S."/>
            <person name="Chen Y.-Y."/>
            <person name="Wu W.-L."/>
            <person name="Hsu J.-L."/>
            <person name="Lin Y.-F."/>
            <person name="Huang M.-D."/>
            <person name="Li C.-Y."/>
            <person name="Huang L."/>
            <person name="Wang Z.-W."/>
            <person name="Zhao X."/>
            <person name="Zhong W.-Y."/>
            <person name="Peng D.-H."/>
            <person name="Ahmad S."/>
            <person name="Lan S."/>
            <person name="Zhang J.-S."/>
            <person name="Tsai W.-C."/>
            <person name="Van De Peer Y."/>
            <person name="Liu Z.-J."/>
        </authorList>
    </citation>
    <scope>NUCLEOTIDE SEQUENCE</scope>
    <source>
        <strain evidence="1">SCP</strain>
        <tissue evidence="1">Leaves</tissue>
    </source>
</reference>
<dbReference type="EMBL" id="JAUJYN010000011">
    <property type="protein sequence ID" value="KAK1260712.1"/>
    <property type="molecule type" value="Genomic_DNA"/>
</dbReference>
<dbReference type="PANTHER" id="PTHR37720">
    <property type="entry name" value="OS10G0481400 PROTEIN"/>
    <property type="match status" value="1"/>
</dbReference>
<comment type="caution">
    <text evidence="1">The sequence shown here is derived from an EMBL/GenBank/DDBJ whole genome shotgun (WGS) entry which is preliminary data.</text>
</comment>
<sequence>MISVLAQERLLGFALGSVCMGVALFENHRSICRSISLNAIDHQPHQQIREPIFGKKFRSEFKHMWNKAVDGAVGPVITSLSSHGW</sequence>
<name>A0AAV9A962_ACOGR</name>
<organism evidence="1 2">
    <name type="scientific">Acorus gramineus</name>
    <name type="common">Dwarf sweet flag</name>
    <dbReference type="NCBI Taxonomy" id="55184"/>
    <lineage>
        <taxon>Eukaryota</taxon>
        <taxon>Viridiplantae</taxon>
        <taxon>Streptophyta</taxon>
        <taxon>Embryophyta</taxon>
        <taxon>Tracheophyta</taxon>
        <taxon>Spermatophyta</taxon>
        <taxon>Magnoliopsida</taxon>
        <taxon>Liliopsida</taxon>
        <taxon>Acoraceae</taxon>
        <taxon>Acorus</taxon>
    </lineage>
</organism>
<gene>
    <name evidence="1" type="ORF">QJS04_geneDACA002437</name>
</gene>
<dbReference type="Proteomes" id="UP001179952">
    <property type="component" value="Unassembled WGS sequence"/>
</dbReference>
<proteinExistence type="predicted"/>
<dbReference type="AlphaFoldDB" id="A0AAV9A962"/>
<dbReference type="PANTHER" id="PTHR37720:SF2">
    <property type="entry name" value="OS10G0481400 PROTEIN"/>
    <property type="match status" value="1"/>
</dbReference>